<gene>
    <name evidence="2" type="ORF">KYN89_06225</name>
</gene>
<name>A0ABS7PC58_9SPHN</name>
<dbReference type="RefSeq" id="WP_222824302.1">
    <property type="nucleotide sequence ID" value="NZ_JAHWXP010000002.1"/>
</dbReference>
<dbReference type="EMBL" id="JAHWXP010000002">
    <property type="protein sequence ID" value="MBY8336639.1"/>
    <property type="molecule type" value="Genomic_DNA"/>
</dbReference>
<keyword evidence="1" id="KW-0472">Membrane</keyword>
<dbReference type="Proteomes" id="UP000759298">
    <property type="component" value="Unassembled WGS sequence"/>
</dbReference>
<feature type="transmembrane region" description="Helical" evidence="1">
    <location>
        <begin position="251"/>
        <end position="267"/>
    </location>
</feature>
<feature type="transmembrane region" description="Helical" evidence="1">
    <location>
        <begin position="202"/>
        <end position="221"/>
    </location>
</feature>
<feature type="transmembrane region" description="Helical" evidence="1">
    <location>
        <begin position="227"/>
        <end position="244"/>
    </location>
</feature>
<feature type="transmembrane region" description="Helical" evidence="1">
    <location>
        <begin position="160"/>
        <end position="181"/>
    </location>
</feature>
<evidence type="ECO:0000313" key="2">
    <source>
        <dbReference type="EMBL" id="MBY8336639.1"/>
    </source>
</evidence>
<evidence type="ECO:0000256" key="1">
    <source>
        <dbReference type="SAM" id="Phobius"/>
    </source>
</evidence>
<feature type="transmembrane region" description="Helical" evidence="1">
    <location>
        <begin position="30"/>
        <end position="50"/>
    </location>
</feature>
<feature type="transmembrane region" description="Helical" evidence="1">
    <location>
        <begin position="383"/>
        <end position="405"/>
    </location>
</feature>
<feature type="transmembrane region" description="Helical" evidence="1">
    <location>
        <begin position="62"/>
        <end position="83"/>
    </location>
</feature>
<keyword evidence="1" id="KW-1133">Transmembrane helix</keyword>
<keyword evidence="3" id="KW-1185">Reference proteome</keyword>
<accession>A0ABS7PC58</accession>
<feature type="transmembrane region" description="Helical" evidence="1">
    <location>
        <begin position="95"/>
        <end position="114"/>
    </location>
</feature>
<feature type="transmembrane region" description="Helical" evidence="1">
    <location>
        <begin position="273"/>
        <end position="291"/>
    </location>
</feature>
<comment type="caution">
    <text evidence="2">The sequence shown here is derived from an EMBL/GenBank/DDBJ whole genome shotgun (WGS) entry which is preliminary data.</text>
</comment>
<proteinExistence type="predicted"/>
<protein>
    <recommendedName>
        <fullName evidence="4">Oligosaccharide repeat unit polymerase</fullName>
    </recommendedName>
</protein>
<feature type="transmembrane region" description="Helical" evidence="1">
    <location>
        <begin position="298"/>
        <end position="320"/>
    </location>
</feature>
<keyword evidence="1" id="KW-0812">Transmembrane</keyword>
<organism evidence="2 3">
    <name type="scientific">Alteriqipengyuania abyssalis</name>
    <dbReference type="NCBI Taxonomy" id="2860200"/>
    <lineage>
        <taxon>Bacteria</taxon>
        <taxon>Pseudomonadati</taxon>
        <taxon>Pseudomonadota</taxon>
        <taxon>Alphaproteobacteria</taxon>
        <taxon>Sphingomonadales</taxon>
        <taxon>Erythrobacteraceae</taxon>
        <taxon>Alteriqipengyuania</taxon>
    </lineage>
</organism>
<feature type="transmembrane region" description="Helical" evidence="1">
    <location>
        <begin position="435"/>
        <end position="452"/>
    </location>
</feature>
<evidence type="ECO:0008006" key="4">
    <source>
        <dbReference type="Google" id="ProtNLM"/>
    </source>
</evidence>
<reference evidence="2 3" key="1">
    <citation type="submission" date="2021-07" db="EMBL/GenBank/DDBJ databases">
        <title>Alteriqipengyuania abyssalis NZ-12B nov, sp.nov isolated from deep sea sponge in pacific ocean.</title>
        <authorList>
            <person name="Tareen S."/>
            <person name="Wink J."/>
        </authorList>
    </citation>
    <scope>NUCLEOTIDE SEQUENCE [LARGE SCALE GENOMIC DNA]</scope>
    <source>
        <strain evidence="2 3">NZ-12B</strain>
    </source>
</reference>
<evidence type="ECO:0000313" key="3">
    <source>
        <dbReference type="Proteomes" id="UP000759298"/>
    </source>
</evidence>
<sequence length="460" mass="49641">MLDRAQPTAAHRSPAARTSQVVLESLDSSAAVVICSLIFAWAIHQAHITILQPQWDYVGFSYAAPGLGTIAIMILLISIGSVAMPSRIERPSSMILLFLHVTVFVPGVTIALCLRIDSLQAYAPMLAVLTLVHVITGLVSRNGPAPPEGETFVPGPEVTLLLIGVWALVTLLIIYIFGEIMRFASLTEVYDQRFAVDRSTSIIGYIRSYYINLICPALVAIGLLRRNVVVVGIGCLGCLIAYMVDAQKAALALPVLMIAMYYALRYAQNVAKLFTVPILFLAFLTLVCIVLRSTEVGFALQSVFFTRGIAIPALTLVQYYDLFSTYGYTWWSNITGLSLILPAPSAFANDPSWPALGQIVGDHYYGAGTNLNANANPYSGEGLAAGGLVGLLVIGVIMAAFLRVYDLCVAGWDRLFVLLIAVPVGFALSNAHLSTVLVSFGLAAWLLIFAFYKPGRGGWL</sequence>